<evidence type="ECO:0000256" key="7">
    <source>
        <dbReference type="ARBA" id="ARBA00023274"/>
    </source>
</evidence>
<evidence type="ECO:0000256" key="4">
    <source>
        <dbReference type="ARBA" id="ARBA00022833"/>
    </source>
</evidence>
<dbReference type="Pfam" id="PF06220">
    <property type="entry name" value="zf-U1"/>
    <property type="match status" value="1"/>
</dbReference>
<dbReference type="GO" id="GO:0030627">
    <property type="term" value="F:pre-mRNA 5'-splice site binding"/>
    <property type="evidence" value="ECO:0007669"/>
    <property type="project" value="InterPro"/>
</dbReference>
<feature type="region of interest" description="Disordered" evidence="8">
    <location>
        <begin position="60"/>
        <end position="79"/>
    </location>
</feature>
<evidence type="ECO:0000256" key="2">
    <source>
        <dbReference type="ARBA" id="ARBA00022723"/>
    </source>
</evidence>
<keyword evidence="6" id="KW-0539">Nucleus</keyword>
<keyword evidence="5" id="KW-0694">RNA-binding</keyword>
<dbReference type="Proteomes" id="UP000281549">
    <property type="component" value="Unassembled WGS sequence"/>
</dbReference>
<dbReference type="InterPro" id="IPR000690">
    <property type="entry name" value="Matrin/U1-C_Znf_C2H2"/>
</dbReference>
<dbReference type="Proteomes" id="UP000030755">
    <property type="component" value="Unassembled WGS sequence"/>
</dbReference>
<evidence type="ECO:0000256" key="3">
    <source>
        <dbReference type="ARBA" id="ARBA00022771"/>
    </source>
</evidence>
<dbReference type="GO" id="GO:0000395">
    <property type="term" value="P:mRNA 5'-splice site recognition"/>
    <property type="evidence" value="ECO:0007669"/>
    <property type="project" value="InterPro"/>
</dbReference>
<dbReference type="PANTHER" id="PTHR31148">
    <property type="entry name" value="U1 SMALL NUCLEAR RIBONUCLEOPROTEIN C"/>
    <property type="match status" value="1"/>
</dbReference>
<comment type="subcellular location">
    <subcellularLocation>
        <location evidence="1">Nucleus</location>
    </subcellularLocation>
</comment>
<keyword evidence="2" id="KW-0479">Metal-binding</keyword>
<dbReference type="InterPro" id="IPR036236">
    <property type="entry name" value="Znf_C2H2_sf"/>
</dbReference>
<name>A0A075AMU9_ROZAC</name>
<organism evidence="10 12">
    <name type="scientific">Rozella allomycis (strain CSF55)</name>
    <dbReference type="NCBI Taxonomy" id="988480"/>
    <lineage>
        <taxon>Eukaryota</taxon>
        <taxon>Fungi</taxon>
        <taxon>Fungi incertae sedis</taxon>
        <taxon>Cryptomycota</taxon>
        <taxon>Cryptomycota incertae sedis</taxon>
        <taxon>Rozella</taxon>
    </lineage>
</organism>
<dbReference type="HOGENOM" id="CLU_079697_3_1_1"/>
<dbReference type="Gene3D" id="3.30.160.60">
    <property type="entry name" value="Classic Zinc Finger"/>
    <property type="match status" value="1"/>
</dbReference>
<evidence type="ECO:0000313" key="11">
    <source>
        <dbReference type="EMBL" id="RKP20426.1"/>
    </source>
</evidence>
<proteinExistence type="predicted"/>
<reference evidence="13" key="2">
    <citation type="journal article" date="2018" name="Nat. Microbiol.">
        <title>Leveraging single-cell genomics to expand the fungal tree of life.</title>
        <authorList>
            <person name="Ahrendt S.R."/>
            <person name="Quandt C.A."/>
            <person name="Ciobanu D."/>
            <person name="Clum A."/>
            <person name="Salamov A."/>
            <person name="Andreopoulos B."/>
            <person name="Cheng J.F."/>
            <person name="Woyke T."/>
            <person name="Pelin A."/>
            <person name="Henrissat B."/>
            <person name="Reynolds N.K."/>
            <person name="Benny G.L."/>
            <person name="Smith M.E."/>
            <person name="James T.Y."/>
            <person name="Grigoriev I.V."/>
        </authorList>
    </citation>
    <scope>NUCLEOTIDE SEQUENCE [LARGE SCALE GENOMIC DNA]</scope>
    <source>
        <strain evidence="13">CSF55</strain>
    </source>
</reference>
<dbReference type="SMART" id="SM00451">
    <property type="entry name" value="ZnF_U1"/>
    <property type="match status" value="1"/>
</dbReference>
<feature type="domain" description="Matrin-type" evidence="9">
    <location>
        <begin position="4"/>
        <end position="36"/>
    </location>
</feature>
<reference evidence="11" key="3">
    <citation type="submission" date="2018-08" db="EMBL/GenBank/DDBJ databases">
        <title>Leveraging single-cell genomics to expand the Fungal Tree of Life.</title>
        <authorList>
            <consortium name="DOE Joint Genome Institute"/>
            <person name="Ahrendt S.R."/>
            <person name="Quandt C.A."/>
            <person name="Ciobanu D."/>
            <person name="Clum A."/>
            <person name="Salamov A."/>
            <person name="Andreopoulos B."/>
            <person name="Cheng J.-F."/>
            <person name="Woyke T."/>
            <person name="Pelin A."/>
            <person name="Henrissat B."/>
            <person name="Reynolds N."/>
            <person name="Benny G.L."/>
            <person name="Smith M.E."/>
            <person name="James T.Y."/>
            <person name="Grigoriev I.V."/>
        </authorList>
    </citation>
    <scope>NUCLEOTIDE SEQUENCE</scope>
    <source>
        <strain evidence="11">CSF55</strain>
    </source>
</reference>
<protein>
    <submittedName>
        <fullName evidence="11">Zf-U1-domain-containing protein</fullName>
    </submittedName>
</protein>
<keyword evidence="7" id="KW-0687">Ribonucleoprotein</keyword>
<dbReference type="EMBL" id="KE561324">
    <property type="protein sequence ID" value="EPZ31039.1"/>
    <property type="molecule type" value="Genomic_DNA"/>
</dbReference>
<sequence>MPKYYCDYCDVYLTHDAPRVRRDHSKGWKHAEQIRAEDKIALDLAKLQFMIDRVNRPGDRGYPFPPARENAQPILPPPPRYPRAPTFSVAAAGALSPDTLLPPGIIIPPLGGGRIY</sequence>
<dbReference type="STRING" id="988480.A0A075AMU9"/>
<dbReference type="PANTHER" id="PTHR31148:SF1">
    <property type="entry name" value="U1 SMALL NUCLEAR RIBONUCLEOPROTEIN C"/>
    <property type="match status" value="1"/>
</dbReference>
<dbReference type="OrthoDB" id="76567at2759"/>
<evidence type="ECO:0000256" key="8">
    <source>
        <dbReference type="SAM" id="MobiDB-lite"/>
    </source>
</evidence>
<dbReference type="GO" id="GO:0008270">
    <property type="term" value="F:zinc ion binding"/>
    <property type="evidence" value="ECO:0007669"/>
    <property type="project" value="UniProtKB-KW"/>
</dbReference>
<evidence type="ECO:0000256" key="5">
    <source>
        <dbReference type="ARBA" id="ARBA00022884"/>
    </source>
</evidence>
<evidence type="ECO:0000313" key="13">
    <source>
        <dbReference type="Proteomes" id="UP000281549"/>
    </source>
</evidence>
<reference evidence="10 12" key="1">
    <citation type="journal article" date="2013" name="Curr. Biol.">
        <title>Shared signatures of parasitism and phylogenomics unite Cryptomycota and microsporidia.</title>
        <authorList>
            <person name="James T.Y."/>
            <person name="Pelin A."/>
            <person name="Bonen L."/>
            <person name="Ahrendt S."/>
            <person name="Sain D."/>
            <person name="Corradi N."/>
            <person name="Stajich J.E."/>
        </authorList>
    </citation>
    <scope>NUCLEOTIDE SEQUENCE [LARGE SCALE GENOMIC DNA]</scope>
    <source>
        <strain evidence="10 12">CSF55</strain>
        <strain evidence="10 12">CSF55</strain>
    </source>
</reference>
<accession>A0A075AMU9</accession>
<dbReference type="InterPro" id="IPR013085">
    <property type="entry name" value="U1-CZ_Znf_C2H2"/>
</dbReference>
<dbReference type="InterPro" id="IPR017340">
    <property type="entry name" value="U1_snRNP-C"/>
</dbReference>
<gene>
    <name evidence="10" type="ORF">O9G_001513</name>
    <name evidence="11" type="ORF">ROZALSC1DRAFT_28080</name>
</gene>
<evidence type="ECO:0000259" key="9">
    <source>
        <dbReference type="PROSITE" id="PS50171"/>
    </source>
</evidence>
<dbReference type="AlphaFoldDB" id="A0A075AMU9"/>
<dbReference type="SUPFAM" id="SSF57667">
    <property type="entry name" value="beta-beta-alpha zinc fingers"/>
    <property type="match status" value="1"/>
</dbReference>
<keyword evidence="4" id="KW-0862">Zinc</keyword>
<evidence type="ECO:0000313" key="12">
    <source>
        <dbReference type="Proteomes" id="UP000030755"/>
    </source>
</evidence>
<keyword evidence="12" id="KW-1185">Reference proteome</keyword>
<dbReference type="InterPro" id="IPR003604">
    <property type="entry name" value="Matrin/U1-like-C_Znf_C2H2"/>
</dbReference>
<evidence type="ECO:0000313" key="10">
    <source>
        <dbReference type="EMBL" id="EPZ31039.1"/>
    </source>
</evidence>
<keyword evidence="3" id="KW-0863">Zinc-finger</keyword>
<evidence type="ECO:0000256" key="1">
    <source>
        <dbReference type="ARBA" id="ARBA00004123"/>
    </source>
</evidence>
<dbReference type="PROSITE" id="PS50171">
    <property type="entry name" value="ZF_MATRIN"/>
    <property type="match status" value="1"/>
</dbReference>
<dbReference type="EMBL" id="ML005065">
    <property type="protein sequence ID" value="RKP20426.1"/>
    <property type="molecule type" value="Genomic_DNA"/>
</dbReference>
<dbReference type="GO" id="GO:0005685">
    <property type="term" value="C:U1 snRNP"/>
    <property type="evidence" value="ECO:0007669"/>
    <property type="project" value="InterPro"/>
</dbReference>
<evidence type="ECO:0000256" key="6">
    <source>
        <dbReference type="ARBA" id="ARBA00023242"/>
    </source>
</evidence>